<proteinExistence type="predicted"/>
<name>A0AAQ3MC79_SYNEL</name>
<dbReference type="RefSeq" id="WP_338430376.1">
    <property type="nucleotide sequence ID" value="NZ_CP030139.2"/>
</dbReference>
<protein>
    <submittedName>
        <fullName evidence="2">Uncharacterized protein</fullName>
    </submittedName>
</protein>
<feature type="transmembrane region" description="Helical" evidence="1">
    <location>
        <begin position="23"/>
        <end position="42"/>
    </location>
</feature>
<keyword evidence="1" id="KW-0812">Transmembrane</keyword>
<evidence type="ECO:0000256" key="1">
    <source>
        <dbReference type="SAM" id="Phobius"/>
    </source>
</evidence>
<evidence type="ECO:0000313" key="2">
    <source>
        <dbReference type="EMBL" id="WVS92282.1"/>
    </source>
</evidence>
<evidence type="ECO:0000313" key="3">
    <source>
        <dbReference type="Proteomes" id="UP000267249"/>
    </source>
</evidence>
<accession>A0AAQ3MC79</accession>
<gene>
    <name evidence="2" type="ORF">DOP62_13425</name>
</gene>
<sequence>MEPGSSSRANAPAPQTQRWSERFGIAIALATLVIPFWVISFYSTTRMAAPPPPALQLRGN</sequence>
<keyword evidence="1" id="KW-0472">Membrane</keyword>
<dbReference type="AlphaFoldDB" id="A0AAQ3MC79"/>
<organism evidence="2 3">
    <name type="scientific">Synechococcus elongatus PCC 11801</name>
    <dbReference type="NCBI Taxonomy" id="2219813"/>
    <lineage>
        <taxon>Bacteria</taxon>
        <taxon>Bacillati</taxon>
        <taxon>Cyanobacteriota</taxon>
        <taxon>Cyanophyceae</taxon>
        <taxon>Synechococcales</taxon>
        <taxon>Synechococcaceae</taxon>
        <taxon>Synechococcus</taxon>
    </lineage>
</organism>
<dbReference type="Proteomes" id="UP000267249">
    <property type="component" value="Chromosome"/>
</dbReference>
<dbReference type="EMBL" id="CP030139">
    <property type="protein sequence ID" value="WVS92282.1"/>
    <property type="molecule type" value="Genomic_DNA"/>
</dbReference>
<keyword evidence="1" id="KW-1133">Transmembrane helix</keyword>
<reference evidence="2 3" key="1">
    <citation type="journal article" date="2018" name="Sci. Rep.">
        <title>Genome Features and Biochemical Characteristics of a Robust, Fast Growing and Naturally Transformable Cyanobacterium Synechococcus elongatus PCC 11801 Isolated from India.</title>
        <authorList>
            <person name="Jaiswal D."/>
            <person name="Sengupta A."/>
            <person name="Sohoni S."/>
            <person name="Sengupta S."/>
            <person name="Phadnavis A.G."/>
            <person name="Pakrasi H.B."/>
            <person name="Wangikar P.P."/>
        </authorList>
    </citation>
    <scope>NUCLEOTIDE SEQUENCE [LARGE SCALE GENOMIC DNA]</scope>
    <source>
        <strain evidence="2 3">PCC 11801</strain>
    </source>
</reference>